<organism evidence="1 2">
    <name type="scientific">Violaceomyces palustris</name>
    <dbReference type="NCBI Taxonomy" id="1673888"/>
    <lineage>
        <taxon>Eukaryota</taxon>
        <taxon>Fungi</taxon>
        <taxon>Dikarya</taxon>
        <taxon>Basidiomycota</taxon>
        <taxon>Ustilaginomycotina</taxon>
        <taxon>Ustilaginomycetes</taxon>
        <taxon>Violaceomycetales</taxon>
        <taxon>Violaceomycetaceae</taxon>
        <taxon>Violaceomyces</taxon>
    </lineage>
</organism>
<feature type="non-terminal residue" evidence="1">
    <location>
        <position position="1"/>
    </location>
</feature>
<name>A0ACD0NL22_9BASI</name>
<protein>
    <submittedName>
        <fullName evidence="1">Uncharacterized protein</fullName>
    </submittedName>
</protein>
<evidence type="ECO:0000313" key="2">
    <source>
        <dbReference type="Proteomes" id="UP000245626"/>
    </source>
</evidence>
<gene>
    <name evidence="1" type="ORF">IE53DRAFT_372309</name>
</gene>
<feature type="non-terminal residue" evidence="1">
    <location>
        <position position="400"/>
    </location>
</feature>
<sequence>QTTYIKKLEASNAHLVAENARLKEHSGNVELLREEKRSLECKVRMMDELRAKLALVETKVEEQERERTEWERMLETGIETDAEAASLAASNPDELEVAAKEALNRLTLPRYLSTLRGAVSGLKARCQGLEASLQKAKQTNSALEEVASLASETETKVRADQSEMKSQLERASKAEQRLRDEIQRYKALLQSYETEERNLKSSYDSAKAERISMLEKRVEEQSQEIVSLNEQLGAARHQLSGVGIKSENEVSDGEAVEKLKKVEKALEESRTAYSELEREAEKLGEENDKLYARVGRGEFDRTKERCLVLTDNPVSRDLAVRTASLEALRKENAELLKRIDELGSLVTKGKEELGEGGGGGERAEGASLVPRQMVENLKIDIQALQESIKAKDKAMLRLKQ</sequence>
<evidence type="ECO:0000313" key="1">
    <source>
        <dbReference type="EMBL" id="PWN46516.1"/>
    </source>
</evidence>
<dbReference type="EMBL" id="KZ820951">
    <property type="protein sequence ID" value="PWN46516.1"/>
    <property type="molecule type" value="Genomic_DNA"/>
</dbReference>
<keyword evidence="2" id="KW-1185">Reference proteome</keyword>
<reference evidence="1 2" key="1">
    <citation type="journal article" date="2018" name="Mol. Biol. Evol.">
        <title>Broad Genomic Sampling Reveals a Smut Pathogenic Ancestry of the Fungal Clade Ustilaginomycotina.</title>
        <authorList>
            <person name="Kijpornyongpan T."/>
            <person name="Mondo S.J."/>
            <person name="Barry K."/>
            <person name="Sandor L."/>
            <person name="Lee J."/>
            <person name="Lipzen A."/>
            <person name="Pangilinan J."/>
            <person name="LaButti K."/>
            <person name="Hainaut M."/>
            <person name="Henrissat B."/>
            <person name="Grigoriev I.V."/>
            <person name="Spatafora J.W."/>
            <person name="Aime M.C."/>
        </authorList>
    </citation>
    <scope>NUCLEOTIDE SEQUENCE [LARGE SCALE GENOMIC DNA]</scope>
    <source>
        <strain evidence="1 2">SA 807</strain>
    </source>
</reference>
<dbReference type="Proteomes" id="UP000245626">
    <property type="component" value="Unassembled WGS sequence"/>
</dbReference>
<proteinExistence type="predicted"/>
<accession>A0ACD0NL22</accession>